<sequence>MTDASDERGARDEYTPRLVYDDDCGFCTWCAERALEVGEFEAVGFSELTPDQRARLPADYETSAHLLTDDAVYSAGEAVEQALVRMVPELGGVVSELREFELYREVREGLYRWGADHRDWWGKIVSATPPARE</sequence>
<accession>A0A830F8L5</accession>
<dbReference type="EMBL" id="BMPF01000001">
    <property type="protein sequence ID" value="GGL29787.1"/>
    <property type="molecule type" value="Genomic_DNA"/>
</dbReference>
<evidence type="ECO:0000313" key="2">
    <source>
        <dbReference type="Proteomes" id="UP000628840"/>
    </source>
</evidence>
<dbReference type="RefSeq" id="WP_188880296.1">
    <property type="nucleotide sequence ID" value="NZ_BMPF01000001.1"/>
</dbReference>
<dbReference type="OrthoDB" id="195634at2157"/>
<organism evidence="1 2">
    <name type="scientific">Halarchaeum grantii</name>
    <dbReference type="NCBI Taxonomy" id="1193105"/>
    <lineage>
        <taxon>Archaea</taxon>
        <taxon>Methanobacteriati</taxon>
        <taxon>Methanobacteriota</taxon>
        <taxon>Stenosarchaea group</taxon>
        <taxon>Halobacteria</taxon>
        <taxon>Halobacteriales</taxon>
        <taxon>Halobacteriaceae</taxon>
    </lineage>
</organism>
<name>A0A830F8L5_9EURY</name>
<dbReference type="AlphaFoldDB" id="A0A830F8L5"/>
<keyword evidence="2" id="KW-1185">Reference proteome</keyword>
<evidence type="ECO:0000313" key="1">
    <source>
        <dbReference type="EMBL" id="GGL29787.1"/>
    </source>
</evidence>
<reference evidence="1 2" key="1">
    <citation type="journal article" date="2019" name="Int. J. Syst. Evol. Microbiol.">
        <title>The Global Catalogue of Microorganisms (GCM) 10K type strain sequencing project: providing services to taxonomists for standard genome sequencing and annotation.</title>
        <authorList>
            <consortium name="The Broad Institute Genomics Platform"/>
            <consortium name="The Broad Institute Genome Sequencing Center for Infectious Disease"/>
            <person name="Wu L."/>
            <person name="Ma J."/>
        </authorList>
    </citation>
    <scope>NUCLEOTIDE SEQUENCE [LARGE SCALE GENOMIC DNA]</scope>
    <source>
        <strain evidence="1 2">JCM 19585</strain>
    </source>
</reference>
<comment type="caution">
    <text evidence="1">The sequence shown here is derived from an EMBL/GenBank/DDBJ whole genome shotgun (WGS) entry which is preliminary data.</text>
</comment>
<proteinExistence type="predicted"/>
<protein>
    <submittedName>
        <fullName evidence="1">Thiol-disulfide oxidoreductase</fullName>
    </submittedName>
</protein>
<gene>
    <name evidence="1" type="ORF">GCM10009037_11910</name>
</gene>
<dbReference type="Proteomes" id="UP000628840">
    <property type="component" value="Unassembled WGS sequence"/>
</dbReference>
<dbReference type="InterPro" id="IPR007263">
    <property type="entry name" value="DCC1-like"/>
</dbReference>
<dbReference type="Pfam" id="PF04134">
    <property type="entry name" value="DCC1-like"/>
    <property type="match status" value="1"/>
</dbReference>
<dbReference type="GO" id="GO:0015035">
    <property type="term" value="F:protein-disulfide reductase activity"/>
    <property type="evidence" value="ECO:0007669"/>
    <property type="project" value="InterPro"/>
</dbReference>